<dbReference type="InParanoid" id="M0ZL37"/>
<dbReference type="EnsemblPlants" id="PGSC0003DMT400003064">
    <property type="protein sequence ID" value="PGSC0003DMT400003064"/>
    <property type="gene ID" value="PGSC0003DMG400001215"/>
</dbReference>
<organism evidence="1 2">
    <name type="scientific">Solanum tuberosum</name>
    <name type="common">Potato</name>
    <dbReference type="NCBI Taxonomy" id="4113"/>
    <lineage>
        <taxon>Eukaryota</taxon>
        <taxon>Viridiplantae</taxon>
        <taxon>Streptophyta</taxon>
        <taxon>Embryophyta</taxon>
        <taxon>Tracheophyta</taxon>
        <taxon>Spermatophyta</taxon>
        <taxon>Magnoliopsida</taxon>
        <taxon>eudicotyledons</taxon>
        <taxon>Gunneridae</taxon>
        <taxon>Pentapetalae</taxon>
        <taxon>asterids</taxon>
        <taxon>lamiids</taxon>
        <taxon>Solanales</taxon>
        <taxon>Solanaceae</taxon>
        <taxon>Solanoideae</taxon>
        <taxon>Solaneae</taxon>
        <taxon>Solanum</taxon>
    </lineage>
</organism>
<proteinExistence type="predicted"/>
<dbReference type="AlphaFoldDB" id="M0ZL37"/>
<dbReference type="PANTHER" id="PTHR38146:SF9">
    <property type="entry name" value="UNKNOW PROTEIN"/>
    <property type="match status" value="1"/>
</dbReference>
<dbReference type="PANTHER" id="PTHR38146">
    <property type="entry name" value="30S RIBOSOMAL PROTEIN S12, CHLOROPLASTIC"/>
    <property type="match status" value="1"/>
</dbReference>
<dbReference type="PaxDb" id="4113-PGSC0003DMT400003064"/>
<sequence length="193" mass="22028">MARTTGYLIPFTPIVFVSHCRCRPNRVLSLLGFFPISMHFTVPPEIPYAPTVLQLELANAYSPNTGIASSLRKEVHEPWAFYLHAALLRQDFSHCGEFLTTASCRSLGRVSVPVWLIILSDQLLIIALSSYALPRPFETPKNGQIPFLRNTYKIRHYKKDNGNPTINYFIYEFHNNRNTCPTKIEFGTCYTLA</sequence>
<evidence type="ECO:0000313" key="2">
    <source>
        <dbReference type="Proteomes" id="UP000011115"/>
    </source>
</evidence>
<keyword evidence="2" id="KW-1185">Reference proteome</keyword>
<dbReference type="Gramene" id="PGSC0003DMT400003064">
    <property type="protein sequence ID" value="PGSC0003DMT400003064"/>
    <property type="gene ID" value="PGSC0003DMG400001215"/>
</dbReference>
<name>M0ZL37_SOLTU</name>
<evidence type="ECO:0000313" key="1">
    <source>
        <dbReference type="EnsemblPlants" id="PGSC0003DMT400003064"/>
    </source>
</evidence>
<accession>M0ZL37</accession>
<reference evidence="1" key="2">
    <citation type="submission" date="2015-06" db="UniProtKB">
        <authorList>
            <consortium name="EnsemblPlants"/>
        </authorList>
    </citation>
    <scope>IDENTIFICATION</scope>
    <source>
        <strain evidence="1">DM1-3 516 R44</strain>
    </source>
</reference>
<reference evidence="2" key="1">
    <citation type="journal article" date="2011" name="Nature">
        <title>Genome sequence and analysis of the tuber crop potato.</title>
        <authorList>
            <consortium name="The Potato Genome Sequencing Consortium"/>
        </authorList>
    </citation>
    <scope>NUCLEOTIDE SEQUENCE [LARGE SCALE GENOMIC DNA]</scope>
    <source>
        <strain evidence="2">cv. DM1-3 516 R44</strain>
    </source>
</reference>
<dbReference type="Proteomes" id="UP000011115">
    <property type="component" value="Unassembled WGS sequence"/>
</dbReference>
<dbReference type="HOGENOM" id="CLU_1411031_0_0_1"/>
<protein>
    <submittedName>
        <fullName evidence="1">Unknow protein</fullName>
    </submittedName>
</protein>